<dbReference type="GO" id="GO:0070967">
    <property type="term" value="F:coenzyme F420 binding"/>
    <property type="evidence" value="ECO:0007669"/>
    <property type="project" value="TreeGrafter"/>
</dbReference>
<feature type="domain" description="Pyridoxamine 5'-phosphate oxidase N-terminal" evidence="2">
    <location>
        <begin position="12"/>
        <end position="129"/>
    </location>
</feature>
<dbReference type="Gene3D" id="2.30.110.10">
    <property type="entry name" value="Electron Transport, Fmn-binding Protein, Chain A"/>
    <property type="match status" value="1"/>
</dbReference>
<dbReference type="AlphaFoldDB" id="A0A160T5F4"/>
<evidence type="ECO:0000259" key="2">
    <source>
        <dbReference type="Pfam" id="PF01243"/>
    </source>
</evidence>
<dbReference type="InterPro" id="IPR012349">
    <property type="entry name" value="Split_barrel_FMN-bd"/>
</dbReference>
<dbReference type="PANTHER" id="PTHR35176">
    <property type="entry name" value="HEME OXYGENASE HI_0854-RELATED"/>
    <property type="match status" value="1"/>
</dbReference>
<gene>
    <name evidence="3" type="ORF">CFX0092_A3164</name>
</gene>
<dbReference type="InterPro" id="IPR011576">
    <property type="entry name" value="Pyridox_Oxase_N"/>
</dbReference>
<dbReference type="OrthoDB" id="163864at2"/>
<accession>A0A160T5F4</accession>
<dbReference type="EMBL" id="LN890655">
    <property type="protein sequence ID" value="CUS05042.2"/>
    <property type="molecule type" value="Genomic_DNA"/>
</dbReference>
<organism evidence="3 4">
    <name type="scientific">Candidatus Promineifilum breve</name>
    <dbReference type="NCBI Taxonomy" id="1806508"/>
    <lineage>
        <taxon>Bacteria</taxon>
        <taxon>Bacillati</taxon>
        <taxon>Chloroflexota</taxon>
        <taxon>Ardenticatenia</taxon>
        <taxon>Candidatus Promineifilales</taxon>
        <taxon>Candidatus Promineifilaceae</taxon>
        <taxon>Candidatus Promineifilum</taxon>
    </lineage>
</organism>
<protein>
    <recommendedName>
        <fullName evidence="2">Pyridoxamine 5'-phosphate oxidase N-terminal domain-containing protein</fullName>
    </recommendedName>
</protein>
<evidence type="ECO:0000313" key="3">
    <source>
        <dbReference type="EMBL" id="CUS05042.2"/>
    </source>
</evidence>
<keyword evidence="1" id="KW-0560">Oxidoreductase</keyword>
<evidence type="ECO:0000313" key="4">
    <source>
        <dbReference type="Proteomes" id="UP000215027"/>
    </source>
</evidence>
<reference evidence="3" key="1">
    <citation type="submission" date="2016-01" db="EMBL/GenBank/DDBJ databases">
        <authorList>
            <person name="Mcilroy J.S."/>
            <person name="Karst M S."/>
            <person name="Albertsen M."/>
        </authorList>
    </citation>
    <scope>NUCLEOTIDE SEQUENCE</scope>
    <source>
        <strain evidence="3">Cfx-K</strain>
    </source>
</reference>
<dbReference type="Pfam" id="PF01243">
    <property type="entry name" value="PNPOx_N"/>
    <property type="match status" value="1"/>
</dbReference>
<proteinExistence type="predicted"/>
<evidence type="ECO:0000256" key="1">
    <source>
        <dbReference type="ARBA" id="ARBA00023002"/>
    </source>
</evidence>
<dbReference type="RefSeq" id="WP_157913205.1">
    <property type="nucleotide sequence ID" value="NZ_LN890655.1"/>
</dbReference>
<dbReference type="SUPFAM" id="SSF50475">
    <property type="entry name" value="FMN-binding split barrel"/>
    <property type="match status" value="1"/>
</dbReference>
<dbReference type="GO" id="GO:0005829">
    <property type="term" value="C:cytosol"/>
    <property type="evidence" value="ECO:0007669"/>
    <property type="project" value="TreeGrafter"/>
</dbReference>
<dbReference type="Proteomes" id="UP000215027">
    <property type="component" value="Chromosome I"/>
</dbReference>
<dbReference type="PANTHER" id="PTHR35176:SF4">
    <property type="entry name" value="PYRIDOXAMINE 5'-PHOSPHATE OXIDASE-RELATED FMN-BINDING"/>
    <property type="match status" value="1"/>
</dbReference>
<dbReference type="GO" id="GO:0016627">
    <property type="term" value="F:oxidoreductase activity, acting on the CH-CH group of donors"/>
    <property type="evidence" value="ECO:0007669"/>
    <property type="project" value="TreeGrafter"/>
</dbReference>
<dbReference type="KEGG" id="pbf:CFX0092_A3164"/>
<dbReference type="InterPro" id="IPR052019">
    <property type="entry name" value="F420H2_bilvrd_red/Heme_oxyg"/>
</dbReference>
<keyword evidence="4" id="KW-1185">Reference proteome</keyword>
<name>A0A160T5F4_9CHLR</name>
<sequence length="142" mass="16690">MSRRRNPARWRAIEARLSRESTIWLATVRADGRPHLVPLWYVWLDEKLYVCTGSRTQKYTNMYNNQNVALALPDAANVVVIEGEAHTAGRALVESLAEHFYHKYEWDFRYDETADWRLIEITPFKIMAWGDGYDGQEGIRVW</sequence>